<name>A0ABD3QTH4_9STRA</name>
<dbReference type="EMBL" id="JABMIG020000014">
    <property type="protein sequence ID" value="KAL3803354.1"/>
    <property type="molecule type" value="Genomic_DNA"/>
</dbReference>
<dbReference type="AlphaFoldDB" id="A0ABD3QTH4"/>
<gene>
    <name evidence="2" type="ORF">HJC23_009318</name>
</gene>
<organism evidence="2 3">
    <name type="scientific">Cyclotella cryptica</name>
    <dbReference type="NCBI Taxonomy" id="29204"/>
    <lineage>
        <taxon>Eukaryota</taxon>
        <taxon>Sar</taxon>
        <taxon>Stramenopiles</taxon>
        <taxon>Ochrophyta</taxon>
        <taxon>Bacillariophyta</taxon>
        <taxon>Coscinodiscophyceae</taxon>
        <taxon>Thalassiosirophycidae</taxon>
        <taxon>Stephanodiscales</taxon>
        <taxon>Stephanodiscaceae</taxon>
        <taxon>Cyclotella</taxon>
    </lineage>
</organism>
<comment type="caution">
    <text evidence="2">The sequence shown here is derived from an EMBL/GenBank/DDBJ whole genome shotgun (WGS) entry which is preliminary data.</text>
</comment>
<dbReference type="Proteomes" id="UP001516023">
    <property type="component" value="Unassembled WGS sequence"/>
</dbReference>
<keyword evidence="3" id="KW-1185">Reference proteome</keyword>
<feature type="compositionally biased region" description="Basic residues" evidence="1">
    <location>
        <begin position="29"/>
        <end position="43"/>
    </location>
</feature>
<accession>A0ABD3QTH4</accession>
<evidence type="ECO:0000256" key="1">
    <source>
        <dbReference type="SAM" id="MobiDB-lite"/>
    </source>
</evidence>
<evidence type="ECO:0000313" key="2">
    <source>
        <dbReference type="EMBL" id="KAL3803354.1"/>
    </source>
</evidence>
<feature type="compositionally biased region" description="Basic and acidic residues" evidence="1">
    <location>
        <begin position="165"/>
        <end position="183"/>
    </location>
</feature>
<proteinExistence type="predicted"/>
<protein>
    <submittedName>
        <fullName evidence="2">Uncharacterized protein</fullName>
    </submittedName>
</protein>
<evidence type="ECO:0000313" key="3">
    <source>
        <dbReference type="Proteomes" id="UP001516023"/>
    </source>
</evidence>
<feature type="region of interest" description="Disordered" evidence="1">
    <location>
        <begin position="161"/>
        <end position="184"/>
    </location>
</feature>
<feature type="region of interest" description="Disordered" evidence="1">
    <location>
        <begin position="27"/>
        <end position="62"/>
    </location>
</feature>
<reference evidence="2 3" key="1">
    <citation type="journal article" date="2020" name="G3 (Bethesda)">
        <title>Improved Reference Genome for Cyclotella cryptica CCMP332, a Model for Cell Wall Morphogenesis, Salinity Adaptation, and Lipid Production in Diatoms (Bacillariophyta).</title>
        <authorList>
            <person name="Roberts W.R."/>
            <person name="Downey K.M."/>
            <person name="Ruck E.C."/>
            <person name="Traller J.C."/>
            <person name="Alverson A.J."/>
        </authorList>
    </citation>
    <scope>NUCLEOTIDE SEQUENCE [LARGE SCALE GENOMIC DNA]</scope>
    <source>
        <strain evidence="2 3">CCMP332</strain>
    </source>
</reference>
<sequence>MFAQSYNPFGVSDPFYLVNQVSYTEEQHRKRHLTQSRHLKSRRKDQQACHTPSALHGTEDDQEEMRRCRFEILERYNMHENSELGKNIVTGSQGGKFVSLGLQTEERYEAAKDWLSDLAGIPREVNVVQANDSFNDNLSETHDLWSRHGIDSRCHELSPLNSRVTEQHTHARNDQGRESEYVKGDCPPHLIAVEDEDEDDDDSLFFEEAFHGTNMSN</sequence>